<gene>
    <name evidence="1" type="ORF">LCL61_25060</name>
</gene>
<evidence type="ECO:0000313" key="1">
    <source>
        <dbReference type="EMBL" id="WYW18817.1"/>
    </source>
</evidence>
<protein>
    <submittedName>
        <fullName evidence="1">Phosphopantetheine-binding protein</fullName>
    </submittedName>
</protein>
<dbReference type="Proteomes" id="UP001456344">
    <property type="component" value="Chromosome"/>
</dbReference>
<dbReference type="EMBL" id="CP150484">
    <property type="protein sequence ID" value="WYW18817.1"/>
    <property type="molecule type" value="Genomic_DNA"/>
</dbReference>
<organism evidence="1 2">
    <name type="scientific">Amycolatopsis coloradensis</name>
    <dbReference type="NCBI Taxonomy" id="76021"/>
    <lineage>
        <taxon>Bacteria</taxon>
        <taxon>Bacillati</taxon>
        <taxon>Actinomycetota</taxon>
        <taxon>Actinomycetes</taxon>
        <taxon>Pseudonocardiales</taxon>
        <taxon>Pseudonocardiaceae</taxon>
        <taxon>Amycolatopsis</taxon>
    </lineage>
</organism>
<accession>A0ACD5BHW3</accession>
<evidence type="ECO:0000313" key="2">
    <source>
        <dbReference type="Proteomes" id="UP001456344"/>
    </source>
</evidence>
<proteinExistence type="predicted"/>
<name>A0ACD5BHW3_9PSEU</name>
<keyword evidence="2" id="KW-1185">Reference proteome</keyword>
<sequence>MSRVVSDVLKQPVAQTANLLKLGVDSLVGTRIVVLIRSELEVDVPLLLLFENPVLGDFAAAVTDLAQEQSA</sequence>
<reference evidence="1" key="1">
    <citation type="submission" date="2023-10" db="EMBL/GenBank/DDBJ databases">
        <title>Whole genome sequencing of actinobacterial strain Amycolatopsis sp. (BCA-696) identifies the underlying plant growth-promoting genes.</title>
        <authorList>
            <person name="Gandham P."/>
            <person name="Vadla N."/>
            <person name="Saji A."/>
            <person name="Srinivas V."/>
            <person name="Ruperao P."/>
            <person name="Selvanayagam S."/>
            <person name="Saxena R.K."/>
            <person name="Rathore A."/>
            <person name="Gopalakrishnan S."/>
            <person name="Thakur V."/>
        </authorList>
    </citation>
    <scope>NUCLEOTIDE SEQUENCE</scope>
    <source>
        <strain evidence="1">BCA-696</strain>
    </source>
</reference>